<feature type="compositionally biased region" description="Low complexity" evidence="1">
    <location>
        <begin position="62"/>
        <end position="75"/>
    </location>
</feature>
<evidence type="ECO:0000313" key="3">
    <source>
        <dbReference type="EMBL" id="KAL2545350.1"/>
    </source>
</evidence>
<keyword evidence="2" id="KW-1133">Transmembrane helix</keyword>
<dbReference type="EMBL" id="JBFOLJ010000004">
    <property type="protein sequence ID" value="KAL2545350.1"/>
    <property type="molecule type" value="Genomic_DNA"/>
</dbReference>
<protein>
    <submittedName>
        <fullName evidence="3">Uncharacterized protein</fullName>
    </submittedName>
</protein>
<reference evidence="4" key="1">
    <citation type="submission" date="2024-07" db="EMBL/GenBank/DDBJ databases">
        <title>Two chromosome-level genome assemblies of Korean endemic species Abeliophyllum distichum and Forsythia ovata (Oleaceae).</title>
        <authorList>
            <person name="Jang H."/>
        </authorList>
    </citation>
    <scope>NUCLEOTIDE SEQUENCE [LARGE SCALE GENOMIC DNA]</scope>
</reference>
<gene>
    <name evidence="3" type="ORF">Fot_14583</name>
</gene>
<comment type="caution">
    <text evidence="3">The sequence shown here is derived from an EMBL/GenBank/DDBJ whole genome shotgun (WGS) entry which is preliminary data.</text>
</comment>
<sequence length="239" mass="26308">MARTKTTTHHPELHRSRHSAVVALATAIAIVVLPTTTPPPASVFSPPPSIVPRLLSPPIPPISGTIPSSSTPQPSVASKASDFADENEEEKKSTNEEDDNLSAEETVFVVLSRAKKGKQKVDECSNVADLPVEHQNIIQPSDIPTSATHPQLFEQSLLHKGNHVFTPLNYKFGTLDAQAQFHKFISNRDFVLEFNVKEDDIREICLVELIDHCGIQKLLGWTGRLCETVIKELLANISR</sequence>
<accession>A0ABD1W775</accession>
<dbReference type="AlphaFoldDB" id="A0ABD1W775"/>
<feature type="region of interest" description="Disordered" evidence="1">
    <location>
        <begin position="61"/>
        <end position="101"/>
    </location>
</feature>
<proteinExistence type="predicted"/>
<keyword evidence="4" id="KW-1185">Reference proteome</keyword>
<evidence type="ECO:0000256" key="1">
    <source>
        <dbReference type="SAM" id="MobiDB-lite"/>
    </source>
</evidence>
<evidence type="ECO:0000313" key="4">
    <source>
        <dbReference type="Proteomes" id="UP001604277"/>
    </source>
</evidence>
<keyword evidence="2" id="KW-0812">Transmembrane</keyword>
<name>A0ABD1W775_9LAMI</name>
<dbReference type="Proteomes" id="UP001604277">
    <property type="component" value="Unassembled WGS sequence"/>
</dbReference>
<keyword evidence="2" id="KW-0472">Membrane</keyword>
<evidence type="ECO:0000256" key="2">
    <source>
        <dbReference type="SAM" id="Phobius"/>
    </source>
</evidence>
<organism evidence="3 4">
    <name type="scientific">Forsythia ovata</name>
    <dbReference type="NCBI Taxonomy" id="205694"/>
    <lineage>
        <taxon>Eukaryota</taxon>
        <taxon>Viridiplantae</taxon>
        <taxon>Streptophyta</taxon>
        <taxon>Embryophyta</taxon>
        <taxon>Tracheophyta</taxon>
        <taxon>Spermatophyta</taxon>
        <taxon>Magnoliopsida</taxon>
        <taxon>eudicotyledons</taxon>
        <taxon>Gunneridae</taxon>
        <taxon>Pentapetalae</taxon>
        <taxon>asterids</taxon>
        <taxon>lamiids</taxon>
        <taxon>Lamiales</taxon>
        <taxon>Oleaceae</taxon>
        <taxon>Forsythieae</taxon>
        <taxon>Forsythia</taxon>
    </lineage>
</organism>
<feature type="transmembrane region" description="Helical" evidence="2">
    <location>
        <begin position="20"/>
        <end position="37"/>
    </location>
</feature>